<feature type="domain" description="Response regulatory" evidence="5">
    <location>
        <begin position="11"/>
        <end position="127"/>
    </location>
</feature>
<evidence type="ECO:0000256" key="1">
    <source>
        <dbReference type="ARBA" id="ARBA00022553"/>
    </source>
</evidence>
<dbReference type="InterPro" id="IPR058245">
    <property type="entry name" value="NreC/VraR/RcsB-like_REC"/>
</dbReference>
<dbReference type="Proteomes" id="UP000199385">
    <property type="component" value="Chromosome I"/>
</dbReference>
<dbReference type="OrthoDB" id="9808843at2"/>
<reference evidence="7" key="1">
    <citation type="submission" date="2016-06" db="EMBL/GenBank/DDBJ databases">
        <authorList>
            <person name="Varghese N."/>
            <person name="Submissions Spin"/>
        </authorList>
    </citation>
    <scope>NUCLEOTIDE SEQUENCE [LARGE SCALE GENOMIC DNA]</scope>
    <source>
        <strain evidence="7">DSM 44815</strain>
    </source>
</reference>
<keyword evidence="2" id="KW-0238">DNA-binding</keyword>
<dbReference type="GO" id="GO:0003677">
    <property type="term" value="F:DNA binding"/>
    <property type="evidence" value="ECO:0007669"/>
    <property type="project" value="UniProtKB-KW"/>
</dbReference>
<evidence type="ECO:0000259" key="4">
    <source>
        <dbReference type="PROSITE" id="PS50043"/>
    </source>
</evidence>
<dbReference type="InterPro" id="IPR016032">
    <property type="entry name" value="Sig_transdc_resp-reg_C-effctor"/>
</dbReference>
<sequence>MPELESERPIRVLLVDDHALLRDGLREMMECEEDIVVVGEAGSGAEALAVAPRLEPDLIVLDVEIPGEDVAETVRRLRAEVPQTRILILSMHDDPVVVQNLLGLGISGYLLKSIRRQDFLAAMRSAHQSGKRVVLSISRSSLDQLNSPNHSLLSSREQEIINLVARAMSNAQIASQLYITEGTVKRHLRNIFMKLGAVSRIDAVNKAAVARHRRP</sequence>
<dbReference type="InterPro" id="IPR011006">
    <property type="entry name" value="CheY-like_superfamily"/>
</dbReference>
<dbReference type="STRING" id="261654.GA0070611_2119"/>
<dbReference type="PROSITE" id="PS50110">
    <property type="entry name" value="RESPONSE_REGULATORY"/>
    <property type="match status" value="1"/>
</dbReference>
<dbReference type="InterPro" id="IPR039420">
    <property type="entry name" value="WalR-like"/>
</dbReference>
<gene>
    <name evidence="6" type="ORF">GA0070611_2119</name>
</gene>
<evidence type="ECO:0000259" key="5">
    <source>
        <dbReference type="PROSITE" id="PS50110"/>
    </source>
</evidence>
<name>A0A1A8ZGB0_9ACTN</name>
<dbReference type="SUPFAM" id="SSF46894">
    <property type="entry name" value="C-terminal effector domain of the bipartite response regulators"/>
    <property type="match status" value="1"/>
</dbReference>
<dbReference type="Gene3D" id="3.40.50.2300">
    <property type="match status" value="1"/>
</dbReference>
<organism evidence="6 7">
    <name type="scientific">Micromonospora auratinigra</name>
    <dbReference type="NCBI Taxonomy" id="261654"/>
    <lineage>
        <taxon>Bacteria</taxon>
        <taxon>Bacillati</taxon>
        <taxon>Actinomycetota</taxon>
        <taxon>Actinomycetes</taxon>
        <taxon>Micromonosporales</taxon>
        <taxon>Micromonosporaceae</taxon>
        <taxon>Micromonospora</taxon>
    </lineage>
</organism>
<dbReference type="Pfam" id="PF00196">
    <property type="entry name" value="GerE"/>
    <property type="match status" value="1"/>
</dbReference>
<dbReference type="SMART" id="SM00448">
    <property type="entry name" value="REC"/>
    <property type="match status" value="1"/>
</dbReference>
<dbReference type="PROSITE" id="PS50043">
    <property type="entry name" value="HTH_LUXR_2"/>
    <property type="match status" value="1"/>
</dbReference>
<dbReference type="CDD" id="cd17535">
    <property type="entry name" value="REC_NarL-like"/>
    <property type="match status" value="1"/>
</dbReference>
<dbReference type="GO" id="GO:0006355">
    <property type="term" value="P:regulation of DNA-templated transcription"/>
    <property type="evidence" value="ECO:0007669"/>
    <property type="project" value="InterPro"/>
</dbReference>
<dbReference type="SMART" id="SM00421">
    <property type="entry name" value="HTH_LUXR"/>
    <property type="match status" value="1"/>
</dbReference>
<dbReference type="Pfam" id="PF00072">
    <property type="entry name" value="Response_reg"/>
    <property type="match status" value="1"/>
</dbReference>
<dbReference type="InterPro" id="IPR000792">
    <property type="entry name" value="Tscrpt_reg_LuxR_C"/>
</dbReference>
<dbReference type="SUPFAM" id="SSF52172">
    <property type="entry name" value="CheY-like"/>
    <property type="match status" value="1"/>
</dbReference>
<dbReference type="PRINTS" id="PR00038">
    <property type="entry name" value="HTHLUXR"/>
</dbReference>
<dbReference type="RefSeq" id="WP_091661670.1">
    <property type="nucleotide sequence ID" value="NZ_LT594323.1"/>
</dbReference>
<protein>
    <submittedName>
        <fullName evidence="6">Two component transcriptional regulator, LuxR family</fullName>
    </submittedName>
</protein>
<keyword evidence="7" id="KW-1185">Reference proteome</keyword>
<dbReference type="PANTHER" id="PTHR43214">
    <property type="entry name" value="TWO-COMPONENT RESPONSE REGULATOR"/>
    <property type="match status" value="1"/>
</dbReference>
<dbReference type="InterPro" id="IPR001789">
    <property type="entry name" value="Sig_transdc_resp-reg_receiver"/>
</dbReference>
<dbReference type="CDD" id="cd06170">
    <property type="entry name" value="LuxR_C_like"/>
    <property type="match status" value="1"/>
</dbReference>
<feature type="modified residue" description="4-aspartylphosphate" evidence="3">
    <location>
        <position position="62"/>
    </location>
</feature>
<keyword evidence="1 3" id="KW-0597">Phosphoprotein</keyword>
<evidence type="ECO:0000313" key="7">
    <source>
        <dbReference type="Proteomes" id="UP000199385"/>
    </source>
</evidence>
<feature type="domain" description="HTH luxR-type" evidence="4">
    <location>
        <begin position="146"/>
        <end position="211"/>
    </location>
</feature>
<dbReference type="PATRIC" id="fig|261654.4.peg.2156"/>
<dbReference type="AlphaFoldDB" id="A0A1A8ZGB0"/>
<evidence type="ECO:0000313" key="6">
    <source>
        <dbReference type="EMBL" id="SBT42874.1"/>
    </source>
</evidence>
<dbReference type="GO" id="GO:0000160">
    <property type="term" value="P:phosphorelay signal transduction system"/>
    <property type="evidence" value="ECO:0007669"/>
    <property type="project" value="InterPro"/>
</dbReference>
<dbReference type="EMBL" id="LT594323">
    <property type="protein sequence ID" value="SBT42874.1"/>
    <property type="molecule type" value="Genomic_DNA"/>
</dbReference>
<dbReference type="PANTHER" id="PTHR43214:SF43">
    <property type="entry name" value="TWO-COMPONENT RESPONSE REGULATOR"/>
    <property type="match status" value="1"/>
</dbReference>
<proteinExistence type="predicted"/>
<evidence type="ECO:0000256" key="3">
    <source>
        <dbReference type="PROSITE-ProRule" id="PRU00169"/>
    </source>
</evidence>
<accession>A0A1A8ZGB0</accession>
<evidence type="ECO:0000256" key="2">
    <source>
        <dbReference type="ARBA" id="ARBA00023125"/>
    </source>
</evidence>